<dbReference type="InterPro" id="IPR000276">
    <property type="entry name" value="GPCR_Rhodpsn"/>
</dbReference>
<evidence type="ECO:0000313" key="10">
    <source>
        <dbReference type="EMBL" id="GFO14189.1"/>
    </source>
</evidence>
<feature type="transmembrane region" description="Helical" evidence="8">
    <location>
        <begin position="315"/>
        <end position="339"/>
    </location>
</feature>
<evidence type="ECO:0000256" key="8">
    <source>
        <dbReference type="SAM" id="Phobius"/>
    </source>
</evidence>
<evidence type="ECO:0000256" key="5">
    <source>
        <dbReference type="ARBA" id="ARBA00023136"/>
    </source>
</evidence>
<feature type="transmembrane region" description="Helical" evidence="8">
    <location>
        <begin position="210"/>
        <end position="236"/>
    </location>
</feature>
<dbReference type="Gene3D" id="1.20.1070.10">
    <property type="entry name" value="Rhodopsin 7-helix transmembrane proteins"/>
    <property type="match status" value="1"/>
</dbReference>
<keyword evidence="2 8" id="KW-0812">Transmembrane</keyword>
<dbReference type="PRINTS" id="PR00237">
    <property type="entry name" value="GPCRRHODOPSN"/>
</dbReference>
<dbReference type="InterPro" id="IPR017452">
    <property type="entry name" value="GPCR_Rhodpsn_7TM"/>
</dbReference>
<dbReference type="AlphaFoldDB" id="A0AAV4B755"/>
<feature type="transmembrane region" description="Helical" evidence="8">
    <location>
        <begin position="74"/>
        <end position="99"/>
    </location>
</feature>
<evidence type="ECO:0000256" key="6">
    <source>
        <dbReference type="ARBA" id="ARBA00023170"/>
    </source>
</evidence>
<keyword evidence="11" id="KW-1185">Reference proteome</keyword>
<evidence type="ECO:0000256" key="2">
    <source>
        <dbReference type="ARBA" id="ARBA00022692"/>
    </source>
</evidence>
<evidence type="ECO:0000256" key="1">
    <source>
        <dbReference type="ARBA" id="ARBA00004141"/>
    </source>
</evidence>
<dbReference type="PROSITE" id="PS50262">
    <property type="entry name" value="G_PROTEIN_RECEP_F1_2"/>
    <property type="match status" value="1"/>
</dbReference>
<comment type="subcellular location">
    <subcellularLocation>
        <location evidence="1">Membrane</location>
        <topology evidence="1">Multi-pass membrane protein</topology>
    </subcellularLocation>
</comment>
<sequence length="360" mass="40408">MEFLMTEDPLAIKEAQKQESNLANGLLDDEQYDLFLMILIPVMQIVNLFALIGNVINIVVFAKLGYSETSNISLTALALSDLLSVVLNMWVILCFWPPFRDSRLPFNPINLTLFTGVILRVFTIRTVACITAFISFERCLCIVAPFKVKKIITPRFTVKAMLIIALLTIGPYSLITVRYNFVWVFYPQLNATILDLETDNSARALLVEKIVLTIWGVVQPVVAFVIVVVCTIFLVVQLRKMASWRKSATSAGRQKEDNSALKEAAPNSSSKEKRLARMVVVIATNFIVCFTPTLALLLANAAFEELHFLGPYGRILLVLMLITFLGESISAGVNILIYYNMTTKFRSTLRQMLHLDAPEN</sequence>
<dbReference type="PANTHER" id="PTHR24243">
    <property type="entry name" value="G-PROTEIN COUPLED RECEPTOR"/>
    <property type="match status" value="1"/>
</dbReference>
<feature type="transmembrane region" description="Helical" evidence="8">
    <location>
        <begin position="111"/>
        <end position="136"/>
    </location>
</feature>
<dbReference type="EMBL" id="BLXT01004527">
    <property type="protein sequence ID" value="GFO14189.1"/>
    <property type="molecule type" value="Genomic_DNA"/>
</dbReference>
<dbReference type="Proteomes" id="UP000735302">
    <property type="component" value="Unassembled WGS sequence"/>
</dbReference>
<feature type="transmembrane region" description="Helical" evidence="8">
    <location>
        <begin position="34"/>
        <end position="62"/>
    </location>
</feature>
<dbReference type="GO" id="GO:0004930">
    <property type="term" value="F:G protein-coupled receptor activity"/>
    <property type="evidence" value="ECO:0007669"/>
    <property type="project" value="UniProtKB-KW"/>
</dbReference>
<dbReference type="GO" id="GO:0005886">
    <property type="term" value="C:plasma membrane"/>
    <property type="evidence" value="ECO:0007669"/>
    <property type="project" value="TreeGrafter"/>
</dbReference>
<evidence type="ECO:0000313" key="11">
    <source>
        <dbReference type="Proteomes" id="UP000735302"/>
    </source>
</evidence>
<keyword evidence="3 8" id="KW-1133">Transmembrane helix</keyword>
<accession>A0AAV4B755</accession>
<organism evidence="10 11">
    <name type="scientific">Plakobranchus ocellatus</name>
    <dbReference type="NCBI Taxonomy" id="259542"/>
    <lineage>
        <taxon>Eukaryota</taxon>
        <taxon>Metazoa</taxon>
        <taxon>Spiralia</taxon>
        <taxon>Lophotrochozoa</taxon>
        <taxon>Mollusca</taxon>
        <taxon>Gastropoda</taxon>
        <taxon>Heterobranchia</taxon>
        <taxon>Euthyneura</taxon>
        <taxon>Panpulmonata</taxon>
        <taxon>Sacoglossa</taxon>
        <taxon>Placobranchoidea</taxon>
        <taxon>Plakobranchidae</taxon>
        <taxon>Plakobranchus</taxon>
    </lineage>
</organism>
<keyword evidence="7" id="KW-0807">Transducer</keyword>
<feature type="transmembrane region" description="Helical" evidence="8">
    <location>
        <begin position="156"/>
        <end position="175"/>
    </location>
</feature>
<gene>
    <name evidence="10" type="ORF">PoB_004069400</name>
</gene>
<keyword evidence="5 8" id="KW-0472">Membrane</keyword>
<reference evidence="10 11" key="1">
    <citation type="journal article" date="2021" name="Elife">
        <title>Chloroplast acquisition without the gene transfer in kleptoplastic sea slugs, Plakobranchus ocellatus.</title>
        <authorList>
            <person name="Maeda T."/>
            <person name="Takahashi S."/>
            <person name="Yoshida T."/>
            <person name="Shimamura S."/>
            <person name="Takaki Y."/>
            <person name="Nagai Y."/>
            <person name="Toyoda A."/>
            <person name="Suzuki Y."/>
            <person name="Arimoto A."/>
            <person name="Ishii H."/>
            <person name="Satoh N."/>
            <person name="Nishiyama T."/>
            <person name="Hasebe M."/>
            <person name="Maruyama T."/>
            <person name="Minagawa J."/>
            <person name="Obokata J."/>
            <person name="Shigenobu S."/>
        </authorList>
    </citation>
    <scope>NUCLEOTIDE SEQUENCE [LARGE SCALE GENOMIC DNA]</scope>
</reference>
<evidence type="ECO:0000256" key="3">
    <source>
        <dbReference type="ARBA" id="ARBA00022989"/>
    </source>
</evidence>
<dbReference type="Pfam" id="PF00001">
    <property type="entry name" value="7tm_1"/>
    <property type="match status" value="1"/>
</dbReference>
<comment type="caution">
    <text evidence="10">The sequence shown here is derived from an EMBL/GenBank/DDBJ whole genome shotgun (WGS) entry which is preliminary data.</text>
</comment>
<evidence type="ECO:0000256" key="4">
    <source>
        <dbReference type="ARBA" id="ARBA00023040"/>
    </source>
</evidence>
<keyword evidence="4" id="KW-0297">G-protein coupled receptor</keyword>
<protein>
    <submittedName>
        <fullName evidence="10">Chemosensory receptor a</fullName>
    </submittedName>
</protein>
<evidence type="ECO:0000256" key="7">
    <source>
        <dbReference type="ARBA" id="ARBA00023224"/>
    </source>
</evidence>
<feature type="domain" description="G-protein coupled receptors family 1 profile" evidence="9">
    <location>
        <begin position="53"/>
        <end position="338"/>
    </location>
</feature>
<dbReference type="SUPFAM" id="SSF81321">
    <property type="entry name" value="Family A G protein-coupled receptor-like"/>
    <property type="match status" value="1"/>
</dbReference>
<evidence type="ECO:0000259" key="9">
    <source>
        <dbReference type="PROSITE" id="PS50262"/>
    </source>
</evidence>
<keyword evidence="6 10" id="KW-0675">Receptor</keyword>
<feature type="transmembrane region" description="Helical" evidence="8">
    <location>
        <begin position="278"/>
        <end position="303"/>
    </location>
</feature>
<dbReference type="PANTHER" id="PTHR24243:SF230">
    <property type="entry name" value="G-PROTEIN COUPLED RECEPTORS FAMILY 1 PROFILE DOMAIN-CONTAINING PROTEIN"/>
    <property type="match status" value="1"/>
</dbReference>
<name>A0AAV4B755_9GAST</name>
<proteinExistence type="predicted"/>